<dbReference type="EMBL" id="QRBE01000001">
    <property type="protein sequence ID" value="RDS84703.1"/>
    <property type="molecule type" value="Genomic_DNA"/>
</dbReference>
<dbReference type="Proteomes" id="UP000254258">
    <property type="component" value="Unassembled WGS sequence"/>
</dbReference>
<dbReference type="RefSeq" id="WP_115493731.1">
    <property type="nucleotide sequence ID" value="NZ_QRBE01000001.1"/>
</dbReference>
<name>A0A370X8F9_9GAMM</name>
<dbReference type="OrthoDB" id="6942177at2"/>
<evidence type="ECO:0000313" key="2">
    <source>
        <dbReference type="Proteomes" id="UP000254258"/>
    </source>
</evidence>
<dbReference type="AlphaFoldDB" id="A0A370X8F9"/>
<comment type="caution">
    <text evidence="1">The sequence shown here is derived from an EMBL/GenBank/DDBJ whole genome shotgun (WGS) entry which is preliminary data.</text>
</comment>
<proteinExistence type="predicted"/>
<sequence length="143" mass="16305">MKRYRLIVWSMAVVLGATTAYAIHAWLRPTDIVILNAIGEPYEQVRAQSRSTLPPMTEWNFISLYVTRPAIFRFNDPIYGFTTPAAKFLTPGVEREGNVYDVTLSPQKETLPLDASMRVLIDLQNQFRRGGWRPILVSDSPPH</sequence>
<organism evidence="1 2">
    <name type="scientific">Dyella monticola</name>
    <dbReference type="NCBI Taxonomy" id="1927958"/>
    <lineage>
        <taxon>Bacteria</taxon>
        <taxon>Pseudomonadati</taxon>
        <taxon>Pseudomonadota</taxon>
        <taxon>Gammaproteobacteria</taxon>
        <taxon>Lysobacterales</taxon>
        <taxon>Rhodanobacteraceae</taxon>
        <taxon>Dyella</taxon>
    </lineage>
</organism>
<keyword evidence="2" id="KW-1185">Reference proteome</keyword>
<protein>
    <submittedName>
        <fullName evidence="1">Uncharacterized protein</fullName>
    </submittedName>
</protein>
<accession>A0A370X8F9</accession>
<evidence type="ECO:0000313" key="1">
    <source>
        <dbReference type="EMBL" id="RDS84703.1"/>
    </source>
</evidence>
<gene>
    <name evidence="1" type="ORF">DWU98_01690</name>
</gene>
<reference evidence="1 2" key="1">
    <citation type="submission" date="2018-07" db="EMBL/GenBank/DDBJ databases">
        <title>Dyella monticola sp. nov. and Dyella psychrodurans sp. nov. isolated from monsoon evergreen broad-leaved forest soil of Dinghu Mountain, China.</title>
        <authorList>
            <person name="Gao Z."/>
            <person name="Qiu L."/>
        </authorList>
    </citation>
    <scope>NUCLEOTIDE SEQUENCE [LARGE SCALE GENOMIC DNA]</scope>
    <source>
        <strain evidence="1 2">4G-K06</strain>
    </source>
</reference>